<dbReference type="AlphaFoldDB" id="G3I5L8"/>
<proteinExistence type="predicted"/>
<protein>
    <submittedName>
        <fullName evidence="1">Uncharacterized protein</fullName>
    </submittedName>
</protein>
<organism evidence="1 2">
    <name type="scientific">Cricetulus griseus</name>
    <name type="common">Chinese hamster</name>
    <name type="synonym">Cricetulus barabensis griseus</name>
    <dbReference type="NCBI Taxonomy" id="10029"/>
    <lineage>
        <taxon>Eukaryota</taxon>
        <taxon>Metazoa</taxon>
        <taxon>Chordata</taxon>
        <taxon>Craniata</taxon>
        <taxon>Vertebrata</taxon>
        <taxon>Euteleostomi</taxon>
        <taxon>Mammalia</taxon>
        <taxon>Eutheria</taxon>
        <taxon>Euarchontoglires</taxon>
        <taxon>Glires</taxon>
        <taxon>Rodentia</taxon>
        <taxon>Myomorpha</taxon>
        <taxon>Muroidea</taxon>
        <taxon>Cricetidae</taxon>
        <taxon>Cricetinae</taxon>
        <taxon>Cricetulus</taxon>
    </lineage>
</organism>
<evidence type="ECO:0000313" key="1">
    <source>
        <dbReference type="EMBL" id="EGV95186.1"/>
    </source>
</evidence>
<gene>
    <name evidence="1" type="ORF">I79_018771</name>
</gene>
<evidence type="ECO:0000313" key="2">
    <source>
        <dbReference type="Proteomes" id="UP000001075"/>
    </source>
</evidence>
<dbReference type="Proteomes" id="UP000001075">
    <property type="component" value="Unassembled WGS sequence"/>
</dbReference>
<dbReference type="InParanoid" id="G3I5L8"/>
<name>G3I5L8_CRIGR</name>
<accession>G3I5L8</accession>
<dbReference type="EMBL" id="JH001312">
    <property type="protein sequence ID" value="EGV95186.1"/>
    <property type="molecule type" value="Genomic_DNA"/>
</dbReference>
<sequence length="59" mass="6703">MRIQFHALMKKECDQIRFSTQAVLKVTTPRYLSCSLMLSLVWNVLSTAKLVAGSLIFTL</sequence>
<reference evidence="2" key="1">
    <citation type="journal article" date="2011" name="Nat. Biotechnol.">
        <title>The genomic sequence of the Chinese hamster ovary (CHO)-K1 cell line.</title>
        <authorList>
            <person name="Xu X."/>
            <person name="Nagarajan H."/>
            <person name="Lewis N.E."/>
            <person name="Pan S."/>
            <person name="Cai Z."/>
            <person name="Liu X."/>
            <person name="Chen W."/>
            <person name="Xie M."/>
            <person name="Wang W."/>
            <person name="Hammond S."/>
            <person name="Andersen M.R."/>
            <person name="Neff N."/>
            <person name="Passarelli B."/>
            <person name="Koh W."/>
            <person name="Fan H.C."/>
            <person name="Wang J."/>
            <person name="Gui Y."/>
            <person name="Lee K.H."/>
            <person name="Betenbaugh M.J."/>
            <person name="Quake S.R."/>
            <person name="Famili I."/>
            <person name="Palsson B.O."/>
            <person name="Wang J."/>
        </authorList>
    </citation>
    <scope>NUCLEOTIDE SEQUENCE [LARGE SCALE GENOMIC DNA]</scope>
    <source>
        <strain evidence="2">CHO K1 cell line</strain>
    </source>
</reference>